<protein>
    <recommendedName>
        <fullName evidence="1">Magnetosome protein MamS/MamX domain-containing protein</fullName>
    </recommendedName>
</protein>
<reference evidence="3" key="1">
    <citation type="submission" date="2015-10" db="EMBL/GenBank/DDBJ databases">
        <authorList>
            <person name="Regsiter A."/>
            <person name="william w."/>
        </authorList>
    </citation>
    <scope>NUCLEOTIDE SEQUENCE [LARGE SCALE GENOMIC DNA]</scope>
</reference>
<dbReference type="EMBL" id="CZDF01000112">
    <property type="protein sequence ID" value="CUR30353.1"/>
    <property type="molecule type" value="Genomic_DNA"/>
</dbReference>
<proteinExistence type="predicted"/>
<accession>A0A1J1LFL4</accession>
<evidence type="ECO:0000259" key="1">
    <source>
        <dbReference type="Pfam" id="PF26390"/>
    </source>
</evidence>
<sequence length="196" mass="22122">MKINRSYTQIKGFAIATGIALIFLGYSHPLFAQPNFNSSQQNLTEDNDVDPPCRELIGQNHPMMGQGWWGNSSGGKGQYSRSMYDPSRVETIQGTVIEIQGGNRGNRMPHGMYLLIKTNTETLGIHVGPVWYLEQQNFQIKPNDVLEVTGTRVNWGGQQTLMVGEIKKGNQTLQLRDAKGYPRWIGWQQQTPRSNR</sequence>
<evidence type="ECO:0000313" key="3">
    <source>
        <dbReference type="Proteomes" id="UP000184315"/>
    </source>
</evidence>
<name>A0A1J1LFL4_9CYAN</name>
<dbReference type="Proteomes" id="UP000184315">
    <property type="component" value="Unassembled WGS sequence"/>
</dbReference>
<dbReference type="Pfam" id="PF26390">
    <property type="entry name" value="MamS_MamX"/>
    <property type="match status" value="1"/>
</dbReference>
<dbReference type="InterPro" id="IPR058837">
    <property type="entry name" value="MamS_MamX_dom"/>
</dbReference>
<organism evidence="2 3">
    <name type="scientific">Planktothrix tepida PCC 9214</name>
    <dbReference type="NCBI Taxonomy" id="671072"/>
    <lineage>
        <taxon>Bacteria</taxon>
        <taxon>Bacillati</taxon>
        <taxon>Cyanobacteriota</taxon>
        <taxon>Cyanophyceae</taxon>
        <taxon>Oscillatoriophycideae</taxon>
        <taxon>Oscillatoriales</taxon>
        <taxon>Microcoleaceae</taxon>
        <taxon>Planktothrix</taxon>
    </lineage>
</organism>
<dbReference type="OrthoDB" id="5455132at2"/>
<dbReference type="AlphaFoldDB" id="A0A1J1LFL4"/>
<keyword evidence="3" id="KW-1185">Reference proteome</keyword>
<feature type="domain" description="Magnetosome protein MamS/MamX" evidence="1">
    <location>
        <begin position="89"/>
        <end position="173"/>
    </location>
</feature>
<gene>
    <name evidence="2" type="ORF">PL921420016</name>
</gene>
<dbReference type="RefSeq" id="WP_083579834.1">
    <property type="nucleotide sequence ID" value="NZ_LN889758.1"/>
</dbReference>
<dbReference type="STRING" id="671072.PL921420016"/>
<evidence type="ECO:0000313" key="2">
    <source>
        <dbReference type="EMBL" id="CUR30353.1"/>
    </source>
</evidence>